<evidence type="ECO:0000313" key="3">
    <source>
        <dbReference type="Proteomes" id="UP000198901"/>
    </source>
</evidence>
<reference evidence="2 3" key="1">
    <citation type="submission" date="2016-10" db="EMBL/GenBank/DDBJ databases">
        <authorList>
            <person name="de Groot N.N."/>
        </authorList>
    </citation>
    <scope>NUCLEOTIDE SEQUENCE [LARGE SCALE GENOMIC DNA]</scope>
    <source>
        <strain evidence="2 3">DSM 21668</strain>
    </source>
</reference>
<proteinExistence type="predicted"/>
<dbReference type="RefSeq" id="WP_093205672.1">
    <property type="nucleotide sequence ID" value="NZ_FNGS01000007.1"/>
</dbReference>
<dbReference type="AlphaFoldDB" id="A0A1G9U6V6"/>
<sequence length="207" mass="22943">MKRVLMVMCLLVLPGVLLAQNKLVFKGGFNVASMSNALSAELDNPISKPGFHVGLGAEYPLLENRLAIQPVLQFVQRGYVANFKTQSGRSTTTLNYIDLPVNVLWKIGNQEKSTRFLLFGGGYLACGLSGKTRDRVGGQLQNEYSVRFNYDLQRFDYGVQGGIGIQFDFFQLTAFYQQGLANVSGLGLDVKNRTYGLTLGYLFDNVF</sequence>
<dbReference type="Pfam" id="PF13568">
    <property type="entry name" value="OMP_b-brl_2"/>
    <property type="match status" value="1"/>
</dbReference>
<accession>A0A1G9U6V6</accession>
<evidence type="ECO:0000259" key="1">
    <source>
        <dbReference type="Pfam" id="PF13568"/>
    </source>
</evidence>
<dbReference type="Proteomes" id="UP000198901">
    <property type="component" value="Unassembled WGS sequence"/>
</dbReference>
<dbReference type="OrthoDB" id="949314at2"/>
<feature type="domain" description="Outer membrane protein beta-barrel" evidence="1">
    <location>
        <begin position="22"/>
        <end position="183"/>
    </location>
</feature>
<protein>
    <submittedName>
        <fullName evidence="2">Outer membrane protein beta-barrel domain-containing protein</fullName>
    </submittedName>
</protein>
<organism evidence="2 3">
    <name type="scientific">Siphonobacter aquaeclarae</name>
    <dbReference type="NCBI Taxonomy" id="563176"/>
    <lineage>
        <taxon>Bacteria</taxon>
        <taxon>Pseudomonadati</taxon>
        <taxon>Bacteroidota</taxon>
        <taxon>Cytophagia</taxon>
        <taxon>Cytophagales</taxon>
        <taxon>Cytophagaceae</taxon>
        <taxon>Siphonobacter</taxon>
    </lineage>
</organism>
<evidence type="ECO:0000313" key="2">
    <source>
        <dbReference type="EMBL" id="SDM55582.1"/>
    </source>
</evidence>
<gene>
    <name evidence="2" type="ORF">SAMN04488090_3695</name>
</gene>
<keyword evidence="3" id="KW-1185">Reference proteome</keyword>
<dbReference type="InterPro" id="IPR025665">
    <property type="entry name" value="Beta-barrel_OMP_2"/>
</dbReference>
<dbReference type="EMBL" id="FNGS01000007">
    <property type="protein sequence ID" value="SDM55582.1"/>
    <property type="molecule type" value="Genomic_DNA"/>
</dbReference>
<dbReference type="STRING" id="563176.SAMN04488090_3695"/>
<name>A0A1G9U6V6_9BACT</name>